<keyword evidence="3 10" id="KW-0716">Sensory transduction</keyword>
<evidence type="ECO:0000313" key="12">
    <source>
        <dbReference type="Proteomes" id="UP000594454"/>
    </source>
</evidence>
<comment type="caution">
    <text evidence="10">Lacks conserved residue(s) required for the propagation of feature annotation.</text>
</comment>
<evidence type="ECO:0000256" key="7">
    <source>
        <dbReference type="ARBA" id="ARBA00023136"/>
    </source>
</evidence>
<keyword evidence="5 10" id="KW-0552">Olfaction</keyword>
<keyword evidence="4 10" id="KW-0812">Transmembrane</keyword>
<keyword evidence="7 10" id="KW-0472">Membrane</keyword>
<gene>
    <name evidence="11" type="ORF">HERILL_LOCUS11688</name>
</gene>
<evidence type="ECO:0000256" key="9">
    <source>
        <dbReference type="ARBA" id="ARBA00023224"/>
    </source>
</evidence>
<evidence type="ECO:0000256" key="4">
    <source>
        <dbReference type="ARBA" id="ARBA00022692"/>
    </source>
</evidence>
<feature type="transmembrane region" description="Helical" evidence="10">
    <location>
        <begin position="74"/>
        <end position="92"/>
    </location>
</feature>
<dbReference type="GO" id="GO:0005886">
    <property type="term" value="C:plasma membrane"/>
    <property type="evidence" value="ECO:0007669"/>
    <property type="project" value="UniProtKB-SubCell"/>
</dbReference>
<evidence type="ECO:0000256" key="5">
    <source>
        <dbReference type="ARBA" id="ARBA00022725"/>
    </source>
</evidence>
<feature type="transmembrane region" description="Helical" evidence="10">
    <location>
        <begin position="260"/>
        <end position="281"/>
    </location>
</feature>
<keyword evidence="9 10" id="KW-0807">Transducer</keyword>
<dbReference type="Proteomes" id="UP000594454">
    <property type="component" value="Chromosome 4"/>
</dbReference>
<comment type="similarity">
    <text evidence="10">Belongs to the insect chemoreceptor superfamily. Heteromeric odorant receptor channel (TC 1.A.69) family.</text>
</comment>
<feature type="transmembrane region" description="Helical" evidence="10">
    <location>
        <begin position="130"/>
        <end position="151"/>
    </location>
</feature>
<evidence type="ECO:0000256" key="10">
    <source>
        <dbReference type="RuleBase" id="RU351113"/>
    </source>
</evidence>
<keyword evidence="8 10" id="KW-0675">Receptor</keyword>
<organism evidence="11 12">
    <name type="scientific">Hermetia illucens</name>
    <name type="common">Black soldier fly</name>
    <dbReference type="NCBI Taxonomy" id="343691"/>
    <lineage>
        <taxon>Eukaryota</taxon>
        <taxon>Metazoa</taxon>
        <taxon>Ecdysozoa</taxon>
        <taxon>Arthropoda</taxon>
        <taxon>Hexapoda</taxon>
        <taxon>Insecta</taxon>
        <taxon>Pterygota</taxon>
        <taxon>Neoptera</taxon>
        <taxon>Endopterygota</taxon>
        <taxon>Diptera</taxon>
        <taxon>Brachycera</taxon>
        <taxon>Stratiomyomorpha</taxon>
        <taxon>Stratiomyidae</taxon>
        <taxon>Hermetiinae</taxon>
        <taxon>Hermetia</taxon>
    </lineage>
</organism>
<name>A0A7R8UXT6_HERIL</name>
<sequence>MKNNLQKRKVISDKSFEYIWFLWKTVGLYRDEKYSCLQKAHVGFIIACVHGMTILTFIVQFFHVENLKQLLNILPMNVTVASCLIKLVIFLYKRREIVEAHDIFAKLDSKNLTSEEIESLEKLNRFCKKIFAILFVLYGSMITSAAINAAFSHRQTLPFDIWLPYDYRSEAWLYWTTFAFQYSFFMTMVNENAACDLIGPLYFILLNRHLEIILDRIEKVGWDKEKTQEENYQDFIDCIEDHKLIMGIFNILQNTISPTLFVQFITSGVLLSMQALLYLLYPPNPRELAIIVLYTLDVTLEVFPCCYYCNNFMAITDRTVTAIFSSNFTNQSLKFRKTAIIFMQMTQDSHVVVAGKIFPVTLPSCLWVMKVAYSLLTVATKLR</sequence>
<keyword evidence="6 10" id="KW-1133">Transmembrane helix</keyword>
<keyword evidence="2" id="KW-1003">Cell membrane</keyword>
<dbReference type="Pfam" id="PF02949">
    <property type="entry name" value="7tm_6"/>
    <property type="match status" value="1"/>
</dbReference>
<accession>A0A7R8UXT6</accession>
<dbReference type="InParanoid" id="A0A7R8UXT6"/>
<keyword evidence="12" id="KW-1185">Reference proteome</keyword>
<evidence type="ECO:0000256" key="3">
    <source>
        <dbReference type="ARBA" id="ARBA00022606"/>
    </source>
</evidence>
<comment type="subcellular location">
    <subcellularLocation>
        <location evidence="1 10">Cell membrane</location>
        <topology evidence="1 10">Multi-pass membrane protein</topology>
    </subcellularLocation>
</comment>
<evidence type="ECO:0000256" key="1">
    <source>
        <dbReference type="ARBA" id="ARBA00004651"/>
    </source>
</evidence>
<feature type="transmembrane region" description="Helical" evidence="10">
    <location>
        <begin position="287"/>
        <end position="309"/>
    </location>
</feature>
<evidence type="ECO:0000256" key="6">
    <source>
        <dbReference type="ARBA" id="ARBA00022989"/>
    </source>
</evidence>
<dbReference type="PANTHER" id="PTHR21137">
    <property type="entry name" value="ODORANT RECEPTOR"/>
    <property type="match status" value="1"/>
</dbReference>
<dbReference type="InterPro" id="IPR004117">
    <property type="entry name" value="7tm6_olfct_rcpt"/>
</dbReference>
<dbReference type="OrthoDB" id="7548151at2759"/>
<evidence type="ECO:0000313" key="11">
    <source>
        <dbReference type="EMBL" id="CAD7089110.1"/>
    </source>
</evidence>
<dbReference type="AlphaFoldDB" id="A0A7R8UXT6"/>
<feature type="transmembrane region" description="Helical" evidence="10">
    <location>
        <begin position="40"/>
        <end position="62"/>
    </location>
</feature>
<dbReference type="GO" id="GO:0004984">
    <property type="term" value="F:olfactory receptor activity"/>
    <property type="evidence" value="ECO:0007669"/>
    <property type="project" value="InterPro"/>
</dbReference>
<dbReference type="GO" id="GO:0007165">
    <property type="term" value="P:signal transduction"/>
    <property type="evidence" value="ECO:0007669"/>
    <property type="project" value="UniProtKB-KW"/>
</dbReference>
<proteinExistence type="inferred from homology"/>
<dbReference type="GO" id="GO:0005549">
    <property type="term" value="F:odorant binding"/>
    <property type="evidence" value="ECO:0007669"/>
    <property type="project" value="InterPro"/>
</dbReference>
<dbReference type="EMBL" id="LR899012">
    <property type="protein sequence ID" value="CAD7089110.1"/>
    <property type="molecule type" value="Genomic_DNA"/>
</dbReference>
<evidence type="ECO:0000256" key="2">
    <source>
        <dbReference type="ARBA" id="ARBA00022475"/>
    </source>
</evidence>
<protein>
    <recommendedName>
        <fullName evidence="10">Odorant receptor</fullName>
    </recommendedName>
</protein>
<dbReference type="PANTHER" id="PTHR21137:SF35">
    <property type="entry name" value="ODORANT RECEPTOR 19A-RELATED"/>
    <property type="match status" value="1"/>
</dbReference>
<reference evidence="11 12" key="1">
    <citation type="submission" date="2020-11" db="EMBL/GenBank/DDBJ databases">
        <authorList>
            <person name="Wallbank WR R."/>
            <person name="Pardo Diaz C."/>
            <person name="Kozak K."/>
            <person name="Martin S."/>
            <person name="Jiggins C."/>
            <person name="Moest M."/>
            <person name="Warren A I."/>
            <person name="Generalovic N T."/>
            <person name="Byers J.R.P. K."/>
            <person name="Montejo-Kovacevich G."/>
            <person name="Yen C E."/>
        </authorList>
    </citation>
    <scope>NUCLEOTIDE SEQUENCE [LARGE SCALE GENOMIC DNA]</scope>
</reference>
<evidence type="ECO:0000256" key="8">
    <source>
        <dbReference type="ARBA" id="ARBA00023170"/>
    </source>
</evidence>